<evidence type="ECO:0000313" key="11">
    <source>
        <dbReference type="EMBL" id="OGZ57861.1"/>
    </source>
</evidence>
<dbReference type="Proteomes" id="UP000178996">
    <property type="component" value="Unassembled WGS sequence"/>
</dbReference>
<evidence type="ECO:0000256" key="9">
    <source>
        <dbReference type="RuleBase" id="RU004016"/>
    </source>
</evidence>
<evidence type="ECO:0000256" key="4">
    <source>
        <dbReference type="ARBA" id="ARBA00022960"/>
    </source>
</evidence>
<dbReference type="Gene3D" id="3.40.710.10">
    <property type="entry name" value="DD-peptidase/beta-lactamase superfamily"/>
    <property type="match status" value="1"/>
</dbReference>
<evidence type="ECO:0000256" key="6">
    <source>
        <dbReference type="ARBA" id="ARBA00023316"/>
    </source>
</evidence>
<comment type="similarity">
    <text evidence="1 9">Belongs to the peptidase S11 family.</text>
</comment>
<keyword evidence="4" id="KW-0133">Cell shape</keyword>
<dbReference type="InterPro" id="IPR018044">
    <property type="entry name" value="Peptidase_S11"/>
</dbReference>
<evidence type="ECO:0000256" key="8">
    <source>
        <dbReference type="PIRSR" id="PIRSR618044-2"/>
    </source>
</evidence>
<organism evidence="11 12">
    <name type="scientific">Candidatus Ryanbacteria bacterium RIFCSPLOWO2_12_FULL_47_9c</name>
    <dbReference type="NCBI Taxonomy" id="1802131"/>
    <lineage>
        <taxon>Bacteria</taxon>
        <taxon>Candidatus Ryaniibacteriota</taxon>
    </lineage>
</organism>
<feature type="active site" description="Acyl-ester intermediate" evidence="7">
    <location>
        <position position="75"/>
    </location>
</feature>
<keyword evidence="6" id="KW-0961">Cell wall biogenesis/degradation</keyword>
<dbReference type="SUPFAM" id="SSF56601">
    <property type="entry name" value="beta-lactamase/transpeptidase-like"/>
    <property type="match status" value="1"/>
</dbReference>
<sequence>MINSPLAIFFITVFSTLGFILPYSNKTQDLPQTKQDREEIILNDSFSAQSILVFDIKSGERVVDIDSDDVFGIASLSKIMTGYLALEYLSPDDAIEISPEAHTTAGAVGGFRAGELFSLKDLLRAMMMSSSNDAAMAVAEVVGKKLGGATPDDRMEIFVRLMNEKARALHMDNTVFQNPTGLDLPSGIPSNYSSASDLARLIFASQETPLLWEVSRENDRIIYSYQDDSHRLINLNEVMGRIPYFIGGKTGTTDASGESLVLLYESPLGTRKAFILLNASHGRRFLEASSLLARVTTMLP</sequence>
<reference evidence="11 12" key="1">
    <citation type="journal article" date="2016" name="Nat. Commun.">
        <title>Thousands of microbial genomes shed light on interconnected biogeochemical processes in an aquifer system.</title>
        <authorList>
            <person name="Anantharaman K."/>
            <person name="Brown C.T."/>
            <person name="Hug L.A."/>
            <person name="Sharon I."/>
            <person name="Castelle C.J."/>
            <person name="Probst A.J."/>
            <person name="Thomas B.C."/>
            <person name="Singh A."/>
            <person name="Wilkins M.J."/>
            <person name="Karaoz U."/>
            <person name="Brodie E.L."/>
            <person name="Williams K.H."/>
            <person name="Hubbard S.S."/>
            <person name="Banfield J.F."/>
        </authorList>
    </citation>
    <scope>NUCLEOTIDE SEQUENCE [LARGE SCALE GENOMIC DNA]</scope>
</reference>
<dbReference type="AlphaFoldDB" id="A0A1G2H6H6"/>
<evidence type="ECO:0000256" key="5">
    <source>
        <dbReference type="ARBA" id="ARBA00022984"/>
    </source>
</evidence>
<name>A0A1G2H6H6_9BACT</name>
<dbReference type="GO" id="GO:0071555">
    <property type="term" value="P:cell wall organization"/>
    <property type="evidence" value="ECO:0007669"/>
    <property type="project" value="UniProtKB-KW"/>
</dbReference>
<accession>A0A1G2H6H6</accession>
<evidence type="ECO:0000313" key="12">
    <source>
        <dbReference type="Proteomes" id="UP000178996"/>
    </source>
</evidence>
<comment type="caution">
    <text evidence="11">The sequence shown here is derived from an EMBL/GenBank/DDBJ whole genome shotgun (WGS) entry which is preliminary data.</text>
</comment>
<dbReference type="PRINTS" id="PR00725">
    <property type="entry name" value="DADACBPTASE1"/>
</dbReference>
<dbReference type="GO" id="GO:0006508">
    <property type="term" value="P:proteolysis"/>
    <property type="evidence" value="ECO:0007669"/>
    <property type="project" value="InterPro"/>
</dbReference>
<feature type="active site" evidence="7">
    <location>
        <position position="130"/>
    </location>
</feature>
<keyword evidence="2" id="KW-0732">Signal</keyword>
<gene>
    <name evidence="11" type="ORF">A3G60_03755</name>
</gene>
<dbReference type="GO" id="GO:0008360">
    <property type="term" value="P:regulation of cell shape"/>
    <property type="evidence" value="ECO:0007669"/>
    <property type="project" value="UniProtKB-KW"/>
</dbReference>
<dbReference type="EMBL" id="MHOB01000014">
    <property type="protein sequence ID" value="OGZ57861.1"/>
    <property type="molecule type" value="Genomic_DNA"/>
</dbReference>
<dbReference type="InterPro" id="IPR012338">
    <property type="entry name" value="Beta-lactam/transpept-like"/>
</dbReference>
<dbReference type="PANTHER" id="PTHR21581">
    <property type="entry name" value="D-ALANYL-D-ALANINE CARBOXYPEPTIDASE"/>
    <property type="match status" value="1"/>
</dbReference>
<dbReference type="Pfam" id="PF00768">
    <property type="entry name" value="Peptidase_S11"/>
    <property type="match status" value="1"/>
</dbReference>
<evidence type="ECO:0000256" key="7">
    <source>
        <dbReference type="PIRSR" id="PIRSR618044-1"/>
    </source>
</evidence>
<evidence type="ECO:0000256" key="3">
    <source>
        <dbReference type="ARBA" id="ARBA00022801"/>
    </source>
</evidence>
<protein>
    <recommendedName>
        <fullName evidence="10">Peptidase S11 D-alanyl-D-alanine carboxypeptidase A N-terminal domain-containing protein</fullName>
    </recommendedName>
</protein>
<feature type="active site" description="Proton acceptor" evidence="7">
    <location>
        <position position="78"/>
    </location>
</feature>
<dbReference type="GO" id="GO:0009252">
    <property type="term" value="P:peptidoglycan biosynthetic process"/>
    <property type="evidence" value="ECO:0007669"/>
    <property type="project" value="UniProtKB-KW"/>
</dbReference>
<dbReference type="PANTHER" id="PTHR21581:SF6">
    <property type="entry name" value="TRAFFICKING PROTEIN PARTICLE COMPLEX SUBUNIT 12"/>
    <property type="match status" value="1"/>
</dbReference>
<evidence type="ECO:0000256" key="1">
    <source>
        <dbReference type="ARBA" id="ARBA00007164"/>
    </source>
</evidence>
<keyword evidence="5" id="KW-0573">Peptidoglycan synthesis</keyword>
<evidence type="ECO:0000259" key="10">
    <source>
        <dbReference type="Pfam" id="PF00768"/>
    </source>
</evidence>
<feature type="domain" description="Peptidase S11 D-alanyl-D-alanine carboxypeptidase A N-terminal" evidence="10">
    <location>
        <begin position="44"/>
        <end position="262"/>
    </location>
</feature>
<evidence type="ECO:0000256" key="2">
    <source>
        <dbReference type="ARBA" id="ARBA00022729"/>
    </source>
</evidence>
<dbReference type="InterPro" id="IPR001967">
    <property type="entry name" value="Peptidase_S11_N"/>
</dbReference>
<feature type="binding site" evidence="8">
    <location>
        <position position="249"/>
    </location>
    <ligand>
        <name>substrate</name>
    </ligand>
</feature>
<keyword evidence="3" id="KW-0378">Hydrolase</keyword>
<proteinExistence type="inferred from homology"/>
<dbReference type="GO" id="GO:0009002">
    <property type="term" value="F:serine-type D-Ala-D-Ala carboxypeptidase activity"/>
    <property type="evidence" value="ECO:0007669"/>
    <property type="project" value="InterPro"/>
</dbReference>